<accession>A0AAD6U5P0</accession>
<evidence type="ECO:0000313" key="2">
    <source>
        <dbReference type="EMBL" id="KAJ7087946.1"/>
    </source>
</evidence>
<name>A0AAD6U5P0_9AGAR</name>
<evidence type="ECO:0000259" key="1">
    <source>
        <dbReference type="PROSITE" id="PS50011"/>
    </source>
</evidence>
<proteinExistence type="predicted"/>
<dbReference type="Pfam" id="PF00069">
    <property type="entry name" value="Pkinase"/>
    <property type="match status" value="1"/>
</dbReference>
<dbReference type="AlphaFoldDB" id="A0AAD6U5P0"/>
<dbReference type="EMBL" id="JARJCN010000027">
    <property type="protein sequence ID" value="KAJ7087946.1"/>
    <property type="molecule type" value="Genomic_DNA"/>
</dbReference>
<dbReference type="InterPro" id="IPR000719">
    <property type="entry name" value="Prot_kinase_dom"/>
</dbReference>
<dbReference type="GO" id="GO:0004672">
    <property type="term" value="F:protein kinase activity"/>
    <property type="evidence" value="ECO:0007669"/>
    <property type="project" value="InterPro"/>
</dbReference>
<evidence type="ECO:0000313" key="3">
    <source>
        <dbReference type="Proteomes" id="UP001222325"/>
    </source>
</evidence>
<dbReference type="SMART" id="SM00220">
    <property type="entry name" value="S_TKc"/>
    <property type="match status" value="1"/>
</dbReference>
<dbReference type="SUPFAM" id="SSF56112">
    <property type="entry name" value="Protein kinase-like (PK-like)"/>
    <property type="match status" value="1"/>
</dbReference>
<keyword evidence="2" id="KW-0418">Kinase</keyword>
<dbReference type="PANTHER" id="PTHR24362">
    <property type="entry name" value="SERINE/THREONINE-PROTEIN KINASE NEK"/>
    <property type="match status" value="1"/>
</dbReference>
<sequence length="369" mass="43073">MPLQAAAQKDTGEAIREGLSKWYRLRAVTVEKTWVSYYPFLLSRGYRLRPRYNPDWIPSWTLPGNKLHASRCEDSLHIWLKDNILDAVHMADDVKVVLKLVPTNSAELRIVNLLSDESKRSDPRNRTIPILDIFLYTDAPDYTFMVMPYMRRFNYPPFHCRGEFVDAMRQFLEGLQFMHENNIAHRDIAPKNMMMEESRVVPKGSHFTNDKFHVGIGESFWWKERCSVGPVPYYYIDFGLSHHYPDGNAGALTIGRLRGFDGIPELSDTEPYNPFKVDIYQFGMSIRNLVKTYPALGMFQPLGEIMCSKCPDDRPTPDEALQYFEEIVRGLSKSQLRARMWQRGDRLIHRITRTFCGCYIAEPYEEIEY</sequence>
<gene>
    <name evidence="2" type="ORF">B0H15DRAFT_908666</name>
</gene>
<comment type="caution">
    <text evidence="2">The sequence shown here is derived from an EMBL/GenBank/DDBJ whole genome shotgun (WGS) entry which is preliminary data.</text>
</comment>
<organism evidence="2 3">
    <name type="scientific">Mycena belliarum</name>
    <dbReference type="NCBI Taxonomy" id="1033014"/>
    <lineage>
        <taxon>Eukaryota</taxon>
        <taxon>Fungi</taxon>
        <taxon>Dikarya</taxon>
        <taxon>Basidiomycota</taxon>
        <taxon>Agaricomycotina</taxon>
        <taxon>Agaricomycetes</taxon>
        <taxon>Agaricomycetidae</taxon>
        <taxon>Agaricales</taxon>
        <taxon>Marasmiineae</taxon>
        <taxon>Mycenaceae</taxon>
        <taxon>Mycena</taxon>
    </lineage>
</organism>
<dbReference type="InterPro" id="IPR011009">
    <property type="entry name" value="Kinase-like_dom_sf"/>
</dbReference>
<protein>
    <submittedName>
        <fullName evidence="2">Kinase-like domain-containing protein</fullName>
    </submittedName>
</protein>
<reference evidence="2" key="1">
    <citation type="submission" date="2023-03" db="EMBL/GenBank/DDBJ databases">
        <title>Massive genome expansion in bonnet fungi (Mycena s.s.) driven by repeated elements and novel gene families across ecological guilds.</title>
        <authorList>
            <consortium name="Lawrence Berkeley National Laboratory"/>
            <person name="Harder C.B."/>
            <person name="Miyauchi S."/>
            <person name="Viragh M."/>
            <person name="Kuo A."/>
            <person name="Thoen E."/>
            <person name="Andreopoulos B."/>
            <person name="Lu D."/>
            <person name="Skrede I."/>
            <person name="Drula E."/>
            <person name="Henrissat B."/>
            <person name="Morin E."/>
            <person name="Kohler A."/>
            <person name="Barry K."/>
            <person name="LaButti K."/>
            <person name="Morin E."/>
            <person name="Salamov A."/>
            <person name="Lipzen A."/>
            <person name="Mereny Z."/>
            <person name="Hegedus B."/>
            <person name="Baldrian P."/>
            <person name="Stursova M."/>
            <person name="Weitz H."/>
            <person name="Taylor A."/>
            <person name="Grigoriev I.V."/>
            <person name="Nagy L.G."/>
            <person name="Martin F."/>
            <person name="Kauserud H."/>
        </authorList>
    </citation>
    <scope>NUCLEOTIDE SEQUENCE</scope>
    <source>
        <strain evidence="2">CBHHK173m</strain>
    </source>
</reference>
<feature type="domain" description="Protein kinase" evidence="1">
    <location>
        <begin position="1"/>
        <end position="369"/>
    </location>
</feature>
<keyword evidence="2" id="KW-0808">Transferase</keyword>
<dbReference type="Proteomes" id="UP001222325">
    <property type="component" value="Unassembled WGS sequence"/>
</dbReference>
<dbReference type="GO" id="GO:0005524">
    <property type="term" value="F:ATP binding"/>
    <property type="evidence" value="ECO:0007669"/>
    <property type="project" value="InterPro"/>
</dbReference>
<keyword evidence="3" id="KW-1185">Reference proteome</keyword>
<dbReference type="PANTHER" id="PTHR24362:SF309">
    <property type="entry name" value="PROTEIN KINASE DOMAIN-CONTAINING PROTEIN"/>
    <property type="match status" value="1"/>
</dbReference>
<dbReference type="PROSITE" id="PS50011">
    <property type="entry name" value="PROTEIN_KINASE_DOM"/>
    <property type="match status" value="1"/>
</dbReference>
<dbReference type="Gene3D" id="1.10.510.10">
    <property type="entry name" value="Transferase(Phosphotransferase) domain 1"/>
    <property type="match status" value="1"/>
</dbReference>